<evidence type="ECO:0000313" key="1">
    <source>
        <dbReference type="EMBL" id="GAU29924.1"/>
    </source>
</evidence>
<keyword evidence="2" id="KW-1185">Reference proteome</keyword>
<accession>A0A2Z6MBA2</accession>
<dbReference type="PANTHER" id="PTHR47165:SF4">
    <property type="entry name" value="OS03G0429900 PROTEIN"/>
    <property type="match status" value="1"/>
</dbReference>
<dbReference type="PANTHER" id="PTHR47165">
    <property type="entry name" value="OS03G0429900 PROTEIN"/>
    <property type="match status" value="1"/>
</dbReference>
<reference evidence="2" key="1">
    <citation type="journal article" date="2017" name="Front. Plant Sci.">
        <title>Climate Clever Clovers: New Paradigm to Reduce the Environmental Footprint of Ruminants by Breeding Low Methanogenic Forages Utilizing Haplotype Variation.</title>
        <authorList>
            <person name="Kaur P."/>
            <person name="Appels R."/>
            <person name="Bayer P.E."/>
            <person name="Keeble-Gagnere G."/>
            <person name="Wang J."/>
            <person name="Hirakawa H."/>
            <person name="Shirasawa K."/>
            <person name="Vercoe P."/>
            <person name="Stefanova K."/>
            <person name="Durmic Z."/>
            <person name="Nichols P."/>
            <person name="Revell C."/>
            <person name="Isobe S.N."/>
            <person name="Edwards D."/>
            <person name="Erskine W."/>
        </authorList>
    </citation>
    <scope>NUCLEOTIDE SEQUENCE [LARGE SCALE GENOMIC DNA]</scope>
    <source>
        <strain evidence="2">cv. Daliak</strain>
    </source>
</reference>
<evidence type="ECO:0000313" key="2">
    <source>
        <dbReference type="Proteomes" id="UP000242715"/>
    </source>
</evidence>
<evidence type="ECO:0008006" key="3">
    <source>
        <dbReference type="Google" id="ProtNLM"/>
    </source>
</evidence>
<dbReference type="SUPFAM" id="SSF50249">
    <property type="entry name" value="Nucleic acid-binding proteins"/>
    <property type="match status" value="2"/>
</dbReference>
<dbReference type="Gene3D" id="2.40.50.140">
    <property type="entry name" value="Nucleic acid-binding proteins"/>
    <property type="match status" value="2"/>
</dbReference>
<proteinExistence type="predicted"/>
<dbReference type="OrthoDB" id="1434713at2759"/>
<gene>
    <name evidence="1" type="ORF">TSUD_148330</name>
</gene>
<name>A0A2Z6MBA2_TRISU</name>
<dbReference type="Proteomes" id="UP000242715">
    <property type="component" value="Unassembled WGS sequence"/>
</dbReference>
<organism evidence="1 2">
    <name type="scientific">Trifolium subterraneum</name>
    <name type="common">Subterranean clover</name>
    <dbReference type="NCBI Taxonomy" id="3900"/>
    <lineage>
        <taxon>Eukaryota</taxon>
        <taxon>Viridiplantae</taxon>
        <taxon>Streptophyta</taxon>
        <taxon>Embryophyta</taxon>
        <taxon>Tracheophyta</taxon>
        <taxon>Spermatophyta</taxon>
        <taxon>Magnoliopsida</taxon>
        <taxon>eudicotyledons</taxon>
        <taxon>Gunneridae</taxon>
        <taxon>Pentapetalae</taxon>
        <taxon>rosids</taxon>
        <taxon>fabids</taxon>
        <taxon>Fabales</taxon>
        <taxon>Fabaceae</taxon>
        <taxon>Papilionoideae</taxon>
        <taxon>50 kb inversion clade</taxon>
        <taxon>NPAAA clade</taxon>
        <taxon>Hologalegina</taxon>
        <taxon>IRL clade</taxon>
        <taxon>Trifolieae</taxon>
        <taxon>Trifolium</taxon>
    </lineage>
</organism>
<sequence>MMLANSDLIGHVVEKNAMKETEKNGKINKVMDATLEDLEGNRVHCTLWDSFAEKMQQFLDNHDPSLPVVIILQLCKLRKFLGTMRVSNSFYGTKLFLNAQLPAVTNYIERMNEANVELTQVVSQMTGPPIVSVGDDLLQTPRMTIEDLIEASEGGFTKPALDVHRELVLWEVNSTATSAKCQGLQSLGVFKVHLQVIDNTGSITFIMFDRVVFQVLGRSAQDLLDTMNNEGNSSAYPAHLDAFIDKHMLFKIEVTDANLYRNWRCYNVKKVTDDDDIINRFASLHGINLNNGSDDNNYNLLPCPLSYDTALDAIEGADSTNNEEIIVLNPSHTPTSKGLAKETLKGGDPTNNDLVIVLDNNPARRSLDLDALGDPAIKESFVPSECTSLPNSIESPSCNSVCKRYAILNENDVSAIKETKIACVKTKSTK</sequence>
<dbReference type="EMBL" id="DF973411">
    <property type="protein sequence ID" value="GAU29924.1"/>
    <property type="molecule type" value="Genomic_DNA"/>
</dbReference>
<dbReference type="CDD" id="cd04481">
    <property type="entry name" value="RPA1_DBD_B_like"/>
    <property type="match status" value="1"/>
</dbReference>
<protein>
    <recommendedName>
        <fullName evidence="3">Replication factor A C-terminal domain-containing protein</fullName>
    </recommendedName>
</protein>
<dbReference type="InterPro" id="IPR012340">
    <property type="entry name" value="NA-bd_OB-fold"/>
</dbReference>
<dbReference type="AlphaFoldDB" id="A0A2Z6MBA2"/>